<dbReference type="InterPro" id="IPR007219">
    <property type="entry name" value="XnlR_reg_dom"/>
</dbReference>
<name>A0ABR0LNL2_9PEZI</name>
<dbReference type="SMART" id="SM00906">
    <property type="entry name" value="Fungal_trans"/>
    <property type="match status" value="1"/>
</dbReference>
<accession>A0ABR0LNL2</accession>
<feature type="non-terminal residue" evidence="7">
    <location>
        <position position="1"/>
    </location>
</feature>
<gene>
    <name evidence="7" type="ORF">LTR16_003806</name>
</gene>
<proteinExistence type="predicted"/>
<dbReference type="PANTHER" id="PTHR31845:SF33">
    <property type="entry name" value="ZN(II)2CYS6 TRANSCRIPTION FACTOR (EUROFUNG)"/>
    <property type="match status" value="1"/>
</dbReference>
<keyword evidence="4" id="KW-0804">Transcription</keyword>
<feature type="domain" description="Xylanolytic transcriptional activator regulatory" evidence="6">
    <location>
        <begin position="45"/>
        <end position="147"/>
    </location>
</feature>
<reference evidence="7 8" key="1">
    <citation type="submission" date="2023-08" db="EMBL/GenBank/DDBJ databases">
        <title>Black Yeasts Isolated from many extreme environments.</title>
        <authorList>
            <person name="Coleine C."/>
            <person name="Stajich J.E."/>
            <person name="Selbmann L."/>
        </authorList>
    </citation>
    <scope>NUCLEOTIDE SEQUENCE [LARGE SCALE GENOMIC DNA]</scope>
    <source>
        <strain evidence="7 8">CCFEE 536</strain>
    </source>
</reference>
<evidence type="ECO:0000259" key="6">
    <source>
        <dbReference type="SMART" id="SM00906"/>
    </source>
</evidence>
<comment type="subcellular location">
    <subcellularLocation>
        <location evidence="1">Nucleus</location>
    </subcellularLocation>
</comment>
<comment type="caution">
    <text evidence="7">The sequence shown here is derived from an EMBL/GenBank/DDBJ whole genome shotgun (WGS) entry which is preliminary data.</text>
</comment>
<sequence length="420" mass="47469">PASQIYQLLDKELQKRICTIVVSSTKASLESIQALLVTACYSDKGWLLTSIATRMAMQLNLPGKYDEAVRLTASKDSLVSQNQGFTEANTDPEGIRDCFRKARTWLGLFVLESIFSLDRGKAPSIEAQDGIRRCRVLVSHPSRTPLDLRLLSQVELNYIRAGAHAELSATSHLGDADLAAFVQGIKIDLSIWLEDWLQIVGRSAAESEEQRIMIINLRIQRDWAVIMICCKALQYTGIKNIAFMSKEQHEIMYMAKESAQSHFEKLLVNPKLYLAPFRYTMDFVWAKCAFSVLLLLKLAILLPETSDLPKLLADSKHLLEELSNIHGPRNVYFRILKLSIEKAEKALNAYMVQVATVTDDAGRNELQNELASTFLGPQEAEFDFQTYAPKEFIFDWDFPSLTLCFVPIDIEALFSDFTNI</sequence>
<evidence type="ECO:0000256" key="5">
    <source>
        <dbReference type="ARBA" id="ARBA00023242"/>
    </source>
</evidence>
<dbReference type="CDD" id="cd12148">
    <property type="entry name" value="fungal_TF_MHR"/>
    <property type="match status" value="1"/>
</dbReference>
<dbReference type="Proteomes" id="UP001357485">
    <property type="component" value="Unassembled WGS sequence"/>
</dbReference>
<dbReference type="PANTHER" id="PTHR31845">
    <property type="entry name" value="FINGER DOMAIN PROTEIN, PUTATIVE-RELATED"/>
    <property type="match status" value="1"/>
</dbReference>
<keyword evidence="5" id="KW-0539">Nucleus</keyword>
<evidence type="ECO:0000256" key="3">
    <source>
        <dbReference type="ARBA" id="ARBA00023125"/>
    </source>
</evidence>
<dbReference type="EMBL" id="JAVRRA010016850">
    <property type="protein sequence ID" value="KAK5201106.1"/>
    <property type="molecule type" value="Genomic_DNA"/>
</dbReference>
<keyword evidence="2" id="KW-0805">Transcription regulation</keyword>
<evidence type="ECO:0000256" key="2">
    <source>
        <dbReference type="ARBA" id="ARBA00023015"/>
    </source>
</evidence>
<evidence type="ECO:0000256" key="1">
    <source>
        <dbReference type="ARBA" id="ARBA00004123"/>
    </source>
</evidence>
<dbReference type="InterPro" id="IPR051089">
    <property type="entry name" value="prtT"/>
</dbReference>
<organism evidence="7 8">
    <name type="scientific">Cryomyces antarcticus</name>
    <dbReference type="NCBI Taxonomy" id="329879"/>
    <lineage>
        <taxon>Eukaryota</taxon>
        <taxon>Fungi</taxon>
        <taxon>Dikarya</taxon>
        <taxon>Ascomycota</taxon>
        <taxon>Pezizomycotina</taxon>
        <taxon>Dothideomycetes</taxon>
        <taxon>Dothideomycetes incertae sedis</taxon>
        <taxon>Cryomyces</taxon>
    </lineage>
</organism>
<protein>
    <recommendedName>
        <fullName evidence="6">Xylanolytic transcriptional activator regulatory domain-containing protein</fullName>
    </recommendedName>
</protein>
<evidence type="ECO:0000313" key="8">
    <source>
        <dbReference type="Proteomes" id="UP001357485"/>
    </source>
</evidence>
<keyword evidence="8" id="KW-1185">Reference proteome</keyword>
<evidence type="ECO:0000256" key="4">
    <source>
        <dbReference type="ARBA" id="ARBA00023163"/>
    </source>
</evidence>
<keyword evidence="3" id="KW-0238">DNA-binding</keyword>
<evidence type="ECO:0000313" key="7">
    <source>
        <dbReference type="EMBL" id="KAK5201106.1"/>
    </source>
</evidence>